<dbReference type="SUPFAM" id="SSF52833">
    <property type="entry name" value="Thioredoxin-like"/>
    <property type="match status" value="1"/>
</dbReference>
<dbReference type="InterPro" id="IPR036249">
    <property type="entry name" value="Thioredoxin-like_sf"/>
</dbReference>
<accession>A0ABY2TKH2</accession>
<evidence type="ECO:0000313" key="4">
    <source>
        <dbReference type="Proteomes" id="UP000309584"/>
    </source>
</evidence>
<sequence length="201" mass="23206">MKKILTLVCASVIFFLSACSHEEDVKNDYMFEEYKKGDKIVLKNINGGATKTLIRTDKGFVVKGEENKVLMIDFFGTFCTPCKEEALNLSNLWRNNSDKLIIIGLTHFEDVSDDAVKKFANDYGAYYFLSNSSQNDRIIAQILKDINYQSMEQLPFKVVMKNGNYQNLSDYWNNNTPVNFYLGKIPTQIIQDDLNRIYKEK</sequence>
<evidence type="ECO:0000313" key="3">
    <source>
        <dbReference type="EMBL" id="TKX34477.1"/>
    </source>
</evidence>
<feature type="signal peptide" evidence="2">
    <location>
        <begin position="1"/>
        <end position="20"/>
    </location>
</feature>
<gene>
    <name evidence="3" type="ORF">CQA75_02320</name>
</gene>
<dbReference type="InterPro" id="IPR017937">
    <property type="entry name" value="Thioredoxin_CS"/>
</dbReference>
<dbReference type="EMBL" id="NXLY01000003">
    <property type="protein sequence ID" value="TKX34477.1"/>
    <property type="molecule type" value="Genomic_DNA"/>
</dbReference>
<organism evidence="3 4">
    <name type="scientific">Campylobacter taeniopygiae</name>
    <dbReference type="NCBI Taxonomy" id="2510188"/>
    <lineage>
        <taxon>Bacteria</taxon>
        <taxon>Pseudomonadati</taxon>
        <taxon>Campylobacterota</taxon>
        <taxon>Epsilonproteobacteria</taxon>
        <taxon>Campylobacterales</taxon>
        <taxon>Campylobacteraceae</taxon>
        <taxon>Campylobacter</taxon>
    </lineage>
</organism>
<dbReference type="Gene3D" id="3.40.30.10">
    <property type="entry name" value="Glutaredoxin"/>
    <property type="match status" value="1"/>
</dbReference>
<protein>
    <submittedName>
        <fullName evidence="3">Thioredoxin</fullName>
    </submittedName>
</protein>
<dbReference type="RefSeq" id="WP_137623447.1">
    <property type="nucleotide sequence ID" value="NZ_NXLY01000003.1"/>
</dbReference>
<evidence type="ECO:0000256" key="1">
    <source>
        <dbReference type="ARBA" id="ARBA00023284"/>
    </source>
</evidence>
<comment type="caution">
    <text evidence="3">The sequence shown here is derived from an EMBL/GenBank/DDBJ whole genome shotgun (WGS) entry which is preliminary data.</text>
</comment>
<name>A0ABY2TKH2_9BACT</name>
<keyword evidence="1" id="KW-0676">Redox-active center</keyword>
<dbReference type="Proteomes" id="UP000309584">
    <property type="component" value="Unassembled WGS sequence"/>
</dbReference>
<reference evidence="3 4" key="1">
    <citation type="submission" date="2018-05" db="EMBL/GenBank/DDBJ databases">
        <title>Novel Campyloabacter and Helicobacter Species and Strains.</title>
        <authorList>
            <person name="Mannion A.J."/>
            <person name="Shen Z."/>
            <person name="Fox J.G."/>
        </authorList>
    </citation>
    <scope>NUCLEOTIDE SEQUENCE [LARGE SCALE GENOMIC DNA]</scope>
    <source>
        <strain evidence="4">MIT10-5678</strain>
    </source>
</reference>
<keyword evidence="2" id="KW-0732">Signal</keyword>
<evidence type="ECO:0000256" key="2">
    <source>
        <dbReference type="SAM" id="SignalP"/>
    </source>
</evidence>
<dbReference type="PROSITE" id="PS00194">
    <property type="entry name" value="THIOREDOXIN_1"/>
    <property type="match status" value="1"/>
</dbReference>
<dbReference type="PROSITE" id="PS51257">
    <property type="entry name" value="PROKAR_LIPOPROTEIN"/>
    <property type="match status" value="1"/>
</dbReference>
<keyword evidence="4" id="KW-1185">Reference proteome</keyword>
<proteinExistence type="predicted"/>
<feature type="chain" id="PRO_5047271915" evidence="2">
    <location>
        <begin position="21"/>
        <end position="201"/>
    </location>
</feature>